<evidence type="ECO:0000256" key="2">
    <source>
        <dbReference type="ARBA" id="ARBA00008954"/>
    </source>
</evidence>
<dbReference type="SUPFAM" id="SSF53383">
    <property type="entry name" value="PLP-dependent transferases"/>
    <property type="match status" value="1"/>
</dbReference>
<dbReference type="PIRSF" id="PIRSF000521">
    <property type="entry name" value="Transaminase_4ab_Lys_Orn"/>
    <property type="match status" value="1"/>
</dbReference>
<evidence type="ECO:0000256" key="7">
    <source>
        <dbReference type="RuleBase" id="RU365034"/>
    </source>
</evidence>
<protein>
    <recommendedName>
        <fullName evidence="7">Diaminobutyrate--2-oxoglutarate transaminase</fullName>
        <ecNumber evidence="7">2.6.1.76</ecNumber>
    </recommendedName>
    <alternativeName>
        <fullName evidence="7">DABA aminotransferase</fullName>
    </alternativeName>
</protein>
<dbReference type="NCBIfam" id="TIGR00709">
    <property type="entry name" value="dat"/>
    <property type="match status" value="1"/>
</dbReference>
<keyword evidence="5 6" id="KW-0663">Pyridoxal phosphate</keyword>
<dbReference type="GO" id="GO:0047307">
    <property type="term" value="F:diaminobutyrate-pyruvate transaminase activity"/>
    <property type="evidence" value="ECO:0007669"/>
    <property type="project" value="InterPro"/>
</dbReference>
<evidence type="ECO:0000256" key="6">
    <source>
        <dbReference type="RuleBase" id="RU003560"/>
    </source>
</evidence>
<dbReference type="GO" id="GO:0045303">
    <property type="term" value="F:diaminobutyrate-2-oxoglutarate transaminase activity"/>
    <property type="evidence" value="ECO:0007669"/>
    <property type="project" value="UniProtKB-EC"/>
</dbReference>
<dbReference type="Gene3D" id="3.40.640.10">
    <property type="entry name" value="Type I PLP-dependent aspartate aminotransferase-like (Major domain)"/>
    <property type="match status" value="1"/>
</dbReference>
<dbReference type="InterPro" id="IPR005814">
    <property type="entry name" value="Aminotrans_3"/>
</dbReference>
<dbReference type="PROSITE" id="PS00600">
    <property type="entry name" value="AA_TRANSFER_CLASS_3"/>
    <property type="match status" value="1"/>
</dbReference>
<dbReference type="GO" id="GO:0019491">
    <property type="term" value="P:ectoine biosynthetic process"/>
    <property type="evidence" value="ECO:0007669"/>
    <property type="project" value="UniProtKB-UniPathway"/>
</dbReference>
<dbReference type="OrthoDB" id="9770449at2"/>
<organism evidence="8 9">
    <name type="scientific">Acidihalobacter prosperus</name>
    <dbReference type="NCBI Taxonomy" id="160660"/>
    <lineage>
        <taxon>Bacteria</taxon>
        <taxon>Pseudomonadati</taxon>
        <taxon>Pseudomonadota</taxon>
        <taxon>Gammaproteobacteria</taxon>
        <taxon>Chromatiales</taxon>
        <taxon>Ectothiorhodospiraceae</taxon>
        <taxon>Acidihalobacter</taxon>
    </lineage>
</organism>
<dbReference type="STRING" id="160660.BJI67_12795"/>
<dbReference type="Proteomes" id="UP000029273">
    <property type="component" value="Unassembled WGS sequence"/>
</dbReference>
<dbReference type="PANTHER" id="PTHR43552:SF2">
    <property type="entry name" value="DIAMINOBUTYRATE--2-OXOGLUTARATE TRANSAMINASE"/>
    <property type="match status" value="1"/>
</dbReference>
<dbReference type="UniPathway" id="UPA00067">
    <property type="reaction ID" value="UER00121"/>
</dbReference>
<keyword evidence="4 7" id="KW-0808">Transferase</keyword>
<comment type="pathway">
    <text evidence="7">Amine and polyamine biosynthesis; ectoine biosynthesis; L-ectoine from L-aspartate 4-semialdehyde: step 1/3.</text>
</comment>
<evidence type="ECO:0000256" key="5">
    <source>
        <dbReference type="ARBA" id="ARBA00022898"/>
    </source>
</evidence>
<sequence>MMEIFETLESEVRGYIRNFPVVFDRAEGAHLYDVDGRRYTDFFSGAGALNYGHNHPALKARLIDYIERNGITHGLDLATRAKAEFLERFRDVILAPRGMDYRVQFPGPTGTNSVEAALKLARKITGREKVISFTNAFHGMTLGALSVTGNAFKRGGAGVALTLSDTMPYSGYFGEDTDTIEYMDRFLSDNGSGVDLPAAVIVETVQAEGGINVAEPEWLRGLEALCRRYDMLLIVDDIQAGCGRMGSFFSFEEAGIRPDIVCLSKSISGYGLPMALTLIRPEHDLWDAGEHNGTFRGNNPAFVTATAALDFWETGEFESHIAARAKTLRAALDALAAAYPDSFSGVRGRGMMQGLVCTEAALAKQLSQAAFKHGLIHETAGPDDEVAKFMPPLTIEQGELEAGLELLRAAVRDVLGAPQAVLDEAV</sequence>
<dbReference type="InterPro" id="IPR015424">
    <property type="entry name" value="PyrdxlP-dep_Trfase"/>
</dbReference>
<keyword evidence="3 7" id="KW-0032">Aminotransferase</keyword>
<dbReference type="GO" id="GO:0030170">
    <property type="term" value="F:pyridoxal phosphate binding"/>
    <property type="evidence" value="ECO:0007669"/>
    <property type="project" value="InterPro"/>
</dbReference>
<evidence type="ECO:0000256" key="4">
    <source>
        <dbReference type="ARBA" id="ARBA00022679"/>
    </source>
</evidence>
<evidence type="ECO:0000313" key="9">
    <source>
        <dbReference type="Proteomes" id="UP000029273"/>
    </source>
</evidence>
<dbReference type="InterPro" id="IPR049704">
    <property type="entry name" value="Aminotrans_3_PPA_site"/>
</dbReference>
<dbReference type="PANTHER" id="PTHR43552">
    <property type="entry name" value="DIAMINOBUTYRATE--2-OXOGLUTARATE AMINOTRANSFERASE"/>
    <property type="match status" value="1"/>
</dbReference>
<dbReference type="NCBIfam" id="NF006733">
    <property type="entry name" value="PRK09264.1"/>
    <property type="match status" value="1"/>
</dbReference>
<dbReference type="InterPro" id="IPR004637">
    <property type="entry name" value="Dat"/>
</dbReference>
<proteinExistence type="inferred from homology"/>
<dbReference type="NCBIfam" id="TIGR02407">
    <property type="entry name" value="ectoine_ectB"/>
    <property type="match status" value="1"/>
</dbReference>
<comment type="function">
    <text evidence="7">Catalyzes reversively the conversion of L-aspartate beta-semialdehyde (ASA) to L-2,4-diaminobutyrate (DABA) by transamination with L-glutamate.</text>
</comment>
<dbReference type="InterPro" id="IPR012773">
    <property type="entry name" value="Ectoine_EctB"/>
</dbReference>
<dbReference type="CDD" id="cd00610">
    <property type="entry name" value="OAT_like"/>
    <property type="match status" value="1"/>
</dbReference>
<evidence type="ECO:0000256" key="3">
    <source>
        <dbReference type="ARBA" id="ARBA00022576"/>
    </source>
</evidence>
<comment type="similarity">
    <text evidence="2 6">Belongs to the class-III pyridoxal-phosphate-dependent aminotransferase family.</text>
</comment>
<dbReference type="EMBL" id="JQSG02000002">
    <property type="protein sequence ID" value="OBS10251.1"/>
    <property type="molecule type" value="Genomic_DNA"/>
</dbReference>
<comment type="catalytic activity">
    <reaction evidence="7">
        <text>L-2,4-diaminobutanoate + 2-oxoglutarate = L-aspartate 4-semialdehyde + L-glutamate</text>
        <dbReference type="Rhea" id="RHEA:11160"/>
        <dbReference type="ChEBI" id="CHEBI:16810"/>
        <dbReference type="ChEBI" id="CHEBI:29985"/>
        <dbReference type="ChEBI" id="CHEBI:58761"/>
        <dbReference type="ChEBI" id="CHEBI:537519"/>
        <dbReference type="EC" id="2.6.1.76"/>
    </reaction>
</comment>
<comment type="caution">
    <text evidence="8">The sequence shown here is derived from an EMBL/GenBank/DDBJ whole genome shotgun (WGS) entry which is preliminary data.</text>
</comment>
<evidence type="ECO:0000313" key="8">
    <source>
        <dbReference type="EMBL" id="OBS10251.1"/>
    </source>
</evidence>
<gene>
    <name evidence="8" type="ORF">Thpro_021301</name>
</gene>
<dbReference type="InterPro" id="IPR015422">
    <property type="entry name" value="PyrdxlP-dep_Trfase_small"/>
</dbReference>
<keyword evidence="9" id="KW-1185">Reference proteome</keyword>
<comment type="cofactor">
    <cofactor evidence="1 7">
        <name>pyridoxal 5'-phosphate</name>
        <dbReference type="ChEBI" id="CHEBI:597326"/>
    </cofactor>
</comment>
<dbReference type="Gene3D" id="3.90.1150.10">
    <property type="entry name" value="Aspartate Aminotransferase, domain 1"/>
    <property type="match status" value="1"/>
</dbReference>
<name>A0A1A6C6R4_9GAMM</name>
<dbReference type="EC" id="2.6.1.76" evidence="7"/>
<reference evidence="8 9" key="1">
    <citation type="journal article" date="2014" name="Genome Announc.">
        <title>Draft Genome Sequence of the Iron-Oxidizing, Acidophilic, and Halotolerant 'Thiobacillus prosperus' Type Strain DSM 5130.</title>
        <authorList>
            <person name="Ossandon F.J."/>
            <person name="Cardenas J.P."/>
            <person name="Corbett M."/>
            <person name="Quatrini R."/>
            <person name="Holmes D.S."/>
            <person name="Watkin E."/>
        </authorList>
    </citation>
    <scope>NUCLEOTIDE SEQUENCE [LARGE SCALE GENOMIC DNA]</scope>
    <source>
        <strain evidence="8 9">DSM 5130</strain>
    </source>
</reference>
<accession>A0A1A6C6R4</accession>
<dbReference type="Pfam" id="PF00202">
    <property type="entry name" value="Aminotran_3"/>
    <property type="match status" value="1"/>
</dbReference>
<evidence type="ECO:0000256" key="1">
    <source>
        <dbReference type="ARBA" id="ARBA00001933"/>
    </source>
</evidence>
<dbReference type="AlphaFoldDB" id="A0A1A6C6R4"/>
<dbReference type="InterPro" id="IPR015421">
    <property type="entry name" value="PyrdxlP-dep_Trfase_major"/>
</dbReference>